<proteinExistence type="predicted"/>
<dbReference type="AlphaFoldDB" id="A0A4Q9MQ54"/>
<dbReference type="Proteomes" id="UP000292957">
    <property type="component" value="Unassembled WGS sequence"/>
</dbReference>
<evidence type="ECO:0000313" key="2">
    <source>
        <dbReference type="EMBL" id="TBU29655.1"/>
    </source>
</evidence>
<sequence>MNTRGMDYETTKEVPRRRRPICVRQKARRSKRSHISTHRTTMGQKNQKRAVYLTA</sequence>
<evidence type="ECO:0000256" key="1">
    <source>
        <dbReference type="SAM" id="MobiDB-lite"/>
    </source>
</evidence>
<organism evidence="2">
    <name type="scientific">Dichomitus squalens</name>
    <dbReference type="NCBI Taxonomy" id="114155"/>
    <lineage>
        <taxon>Eukaryota</taxon>
        <taxon>Fungi</taxon>
        <taxon>Dikarya</taxon>
        <taxon>Basidiomycota</taxon>
        <taxon>Agaricomycotina</taxon>
        <taxon>Agaricomycetes</taxon>
        <taxon>Polyporales</taxon>
        <taxon>Polyporaceae</taxon>
        <taxon>Dichomitus</taxon>
    </lineage>
</organism>
<reference evidence="2" key="1">
    <citation type="submission" date="2019-01" db="EMBL/GenBank/DDBJ databases">
        <title>Draft genome sequences of three monokaryotic isolates of the white-rot basidiomycete fungus Dichomitus squalens.</title>
        <authorList>
            <consortium name="DOE Joint Genome Institute"/>
            <person name="Lopez S.C."/>
            <person name="Andreopoulos B."/>
            <person name="Pangilinan J."/>
            <person name="Lipzen A."/>
            <person name="Riley R."/>
            <person name="Ahrendt S."/>
            <person name="Ng V."/>
            <person name="Barry K."/>
            <person name="Daum C."/>
            <person name="Grigoriev I.V."/>
            <person name="Hilden K.S."/>
            <person name="Makela M.R."/>
            <person name="de Vries R.P."/>
        </authorList>
    </citation>
    <scope>NUCLEOTIDE SEQUENCE [LARGE SCALE GENOMIC DNA]</scope>
    <source>
        <strain evidence="2">OM18370.1</strain>
    </source>
</reference>
<name>A0A4Q9MQ54_9APHY</name>
<feature type="compositionally biased region" description="Basic and acidic residues" evidence="1">
    <location>
        <begin position="1"/>
        <end position="14"/>
    </location>
</feature>
<feature type="compositionally biased region" description="Basic residues" evidence="1">
    <location>
        <begin position="15"/>
        <end position="37"/>
    </location>
</feature>
<feature type="region of interest" description="Disordered" evidence="1">
    <location>
        <begin position="1"/>
        <end position="55"/>
    </location>
</feature>
<protein>
    <submittedName>
        <fullName evidence="2">Uncharacterized protein</fullName>
    </submittedName>
</protein>
<accession>A0A4Q9MQ54</accession>
<gene>
    <name evidence="2" type="ORF">BD311DRAFT_755981</name>
</gene>
<dbReference type="EMBL" id="ML143411">
    <property type="protein sequence ID" value="TBU29655.1"/>
    <property type="molecule type" value="Genomic_DNA"/>
</dbReference>